<dbReference type="SUPFAM" id="SSF51695">
    <property type="entry name" value="PLC-like phosphodiesterases"/>
    <property type="match status" value="1"/>
</dbReference>
<protein>
    <submittedName>
        <fullName evidence="2">Glycerophosphodiester phosphodiesterase</fullName>
    </submittedName>
</protein>
<evidence type="ECO:0000313" key="3">
    <source>
        <dbReference type="Proteomes" id="UP001056500"/>
    </source>
</evidence>
<dbReference type="Proteomes" id="UP001056500">
    <property type="component" value="Chromosome"/>
</dbReference>
<evidence type="ECO:0000259" key="1">
    <source>
        <dbReference type="PROSITE" id="PS51704"/>
    </source>
</evidence>
<accession>A0ABY4WDH9</accession>
<dbReference type="Gene3D" id="3.20.20.190">
    <property type="entry name" value="Phosphatidylinositol (PI) phosphodiesterase"/>
    <property type="match status" value="1"/>
</dbReference>
<dbReference type="RefSeq" id="WP_251870914.1">
    <property type="nucleotide sequence ID" value="NZ_CP098755.1"/>
</dbReference>
<dbReference type="EMBL" id="CP098755">
    <property type="protein sequence ID" value="USG63835.1"/>
    <property type="molecule type" value="Genomic_DNA"/>
</dbReference>
<feature type="domain" description="GP-PDE" evidence="1">
    <location>
        <begin position="3"/>
        <end position="239"/>
    </location>
</feature>
<gene>
    <name evidence="2" type="ORF">NDK47_16870</name>
</gene>
<organism evidence="2 3">
    <name type="scientific">Brevibacillus ruminantium</name>
    <dbReference type="NCBI Taxonomy" id="2950604"/>
    <lineage>
        <taxon>Bacteria</taxon>
        <taxon>Bacillati</taxon>
        <taxon>Bacillota</taxon>
        <taxon>Bacilli</taxon>
        <taxon>Bacillales</taxon>
        <taxon>Paenibacillaceae</taxon>
        <taxon>Brevibacillus</taxon>
    </lineage>
</organism>
<dbReference type="Pfam" id="PF03009">
    <property type="entry name" value="GDPD"/>
    <property type="match status" value="1"/>
</dbReference>
<sequence length="244" mass="28045">MPPFIYAHRGASGSYPENTMEAFRAAVRRRANGIELDVQLSKDHKPVVLHDHYLERTTNGHGMVHQQTFEQLKKLRADKLHPIRQRTVRIPGLREVFHEFAPTKLHFCIELKNFFYPQPLLEEQVLELIRQYDLRERTVISSFNFDSLLTVKKLDPRQTTGLLYVGPIQHPWTVGKQYKADELHVPDDQLSPHLVKTAKEHGFRVLGWTLDSASSIRKAAQMGVDGVITNYPGRARKVLAHVST</sequence>
<name>A0ABY4WDH9_9BACL</name>
<keyword evidence="3" id="KW-1185">Reference proteome</keyword>
<dbReference type="PROSITE" id="PS51704">
    <property type="entry name" value="GP_PDE"/>
    <property type="match status" value="1"/>
</dbReference>
<dbReference type="InterPro" id="IPR017946">
    <property type="entry name" value="PLC-like_Pdiesterase_TIM-brl"/>
</dbReference>
<dbReference type="PANTHER" id="PTHR46211:SF1">
    <property type="entry name" value="GLYCEROPHOSPHODIESTER PHOSPHODIESTERASE, CYTOPLASMIC"/>
    <property type="match status" value="1"/>
</dbReference>
<evidence type="ECO:0000313" key="2">
    <source>
        <dbReference type="EMBL" id="USG63835.1"/>
    </source>
</evidence>
<dbReference type="InterPro" id="IPR030395">
    <property type="entry name" value="GP_PDE_dom"/>
</dbReference>
<reference evidence="2" key="1">
    <citation type="submission" date="2022-06" db="EMBL/GenBank/DDBJ databases">
        <title>Genome sequencing of Brevibacillus sp. BB3-R1.</title>
        <authorList>
            <person name="Heo J."/>
            <person name="Lee D."/>
            <person name="Won M."/>
            <person name="Han B.-H."/>
            <person name="Hong S.-B."/>
            <person name="Kwon S.-W."/>
        </authorList>
    </citation>
    <scope>NUCLEOTIDE SEQUENCE</scope>
    <source>
        <strain evidence="2">BB3-R1</strain>
    </source>
</reference>
<dbReference type="PANTHER" id="PTHR46211">
    <property type="entry name" value="GLYCEROPHOSPHORYL DIESTER PHOSPHODIESTERASE"/>
    <property type="match status" value="1"/>
</dbReference>
<proteinExistence type="predicted"/>